<dbReference type="PIRSF" id="PIRSF011396">
    <property type="entry name" value="Trp_halogenase"/>
    <property type="match status" value="1"/>
</dbReference>
<dbReference type="InterPro" id="IPR050816">
    <property type="entry name" value="Flavin-dep_Halogenase_NPB"/>
</dbReference>
<dbReference type="SUPFAM" id="SSF51905">
    <property type="entry name" value="FAD/NAD(P)-binding domain"/>
    <property type="match status" value="1"/>
</dbReference>
<dbReference type="PANTHER" id="PTHR43747:SF4">
    <property type="entry name" value="FLAVIN-DEPENDENT TRYPTOPHAN HALOGENASE"/>
    <property type="match status" value="1"/>
</dbReference>
<dbReference type="PANTHER" id="PTHR43747">
    <property type="entry name" value="FAD-BINDING PROTEIN"/>
    <property type="match status" value="1"/>
</dbReference>
<reference evidence="1 2" key="1">
    <citation type="submission" date="2024-09" db="EMBL/GenBank/DDBJ databases">
        <authorList>
            <person name="Sun Q."/>
            <person name="Mori K."/>
        </authorList>
    </citation>
    <scope>NUCLEOTIDE SEQUENCE [LARGE SCALE GENOMIC DNA]</scope>
    <source>
        <strain evidence="1 2">NCAIM B.02621</strain>
    </source>
</reference>
<organism evidence="1 2">
    <name type="scientific">Brevundimonas balnearis</name>
    <dbReference type="NCBI Taxonomy" id="1572858"/>
    <lineage>
        <taxon>Bacteria</taxon>
        <taxon>Pseudomonadati</taxon>
        <taxon>Pseudomonadota</taxon>
        <taxon>Alphaproteobacteria</taxon>
        <taxon>Caulobacterales</taxon>
        <taxon>Caulobacteraceae</taxon>
        <taxon>Brevundimonas</taxon>
    </lineage>
</organism>
<dbReference type="InterPro" id="IPR006905">
    <property type="entry name" value="Flavin_halogenase"/>
</dbReference>
<dbReference type="EMBL" id="JBHLSW010000003">
    <property type="protein sequence ID" value="MFC0632690.1"/>
    <property type="molecule type" value="Genomic_DNA"/>
</dbReference>
<dbReference type="Pfam" id="PF04820">
    <property type="entry name" value="Trp_halogenase"/>
    <property type="match status" value="1"/>
</dbReference>
<gene>
    <name evidence="1" type="ORF">ACFFGE_02185</name>
</gene>
<dbReference type="Gene3D" id="3.50.50.60">
    <property type="entry name" value="FAD/NAD(P)-binding domain"/>
    <property type="match status" value="1"/>
</dbReference>
<dbReference type="InterPro" id="IPR036188">
    <property type="entry name" value="FAD/NAD-bd_sf"/>
</dbReference>
<keyword evidence="1" id="KW-0560">Oxidoreductase</keyword>
<evidence type="ECO:0000313" key="1">
    <source>
        <dbReference type="EMBL" id="MFC0632690.1"/>
    </source>
</evidence>
<dbReference type="GO" id="GO:0016491">
    <property type="term" value="F:oxidoreductase activity"/>
    <property type="evidence" value="ECO:0007669"/>
    <property type="project" value="UniProtKB-KW"/>
</dbReference>
<evidence type="ECO:0000313" key="2">
    <source>
        <dbReference type="Proteomes" id="UP001589906"/>
    </source>
</evidence>
<dbReference type="Proteomes" id="UP001589906">
    <property type="component" value="Unassembled WGS sequence"/>
</dbReference>
<dbReference type="InterPro" id="IPR033856">
    <property type="entry name" value="Trp_halogen"/>
</dbReference>
<protein>
    <submittedName>
        <fullName evidence="1">Tryptophan halogenase family protein</fullName>
        <ecNumber evidence="1">1.14.19.-</ecNumber>
    </submittedName>
</protein>
<dbReference type="EC" id="1.14.19.-" evidence="1"/>
<name>A0ABV6QZ89_9CAUL</name>
<sequence length="501" mass="55404">MAEPIRSILVVGGGTAGWMAAAALKTATGPYCRVRLVESDDIGIVGVGEATVPTIRDFNRMIGLDEVAFMRETKASLKLGIQFVGWGSENTTYFHPFGAYGAARDLGDFHQVWLSLRARGMASGLDAYSLCTQAAYAGRVGPLNPDPRTPEGLIASAFHFDAGLYALHLRKVCEAKGVERVEGKIVEVIQRPDGFVDQVRLEGERTLDADLFIDCTGFRGLLIEGALKAGYEDWSHWLPMNRAVAAPCAKVGPITPYTRATADAGGWRWRIPLQHRTGNGYVYSSQFIDEQAAADRLVQTLDGELLAEPRHLRFVTGRRKAYWAKNVVALGLSSGFIEPLESTSIHLVHVGLNRLLQHFPDTDFSEANIAAYNRRVGRDVEQVRDFVILHYHLTQRQDAELWRYVSAMPIPDSLAERVELYRERGILLPLSADDYFSPTSWLAVMNGQGVEPRAHNPLYDLNNPQTQAAQLKRIEEAFADVAARLPLHDDFLRASGMAEAA</sequence>
<proteinExistence type="predicted"/>
<dbReference type="RefSeq" id="WP_376833865.1">
    <property type="nucleotide sequence ID" value="NZ_JBHLSW010000003.1"/>
</dbReference>
<accession>A0ABV6QZ89</accession>
<comment type="caution">
    <text evidence="1">The sequence shown here is derived from an EMBL/GenBank/DDBJ whole genome shotgun (WGS) entry which is preliminary data.</text>
</comment>
<keyword evidence="2" id="KW-1185">Reference proteome</keyword>